<evidence type="ECO:0000313" key="14">
    <source>
        <dbReference type="Proteomes" id="UP000620874"/>
    </source>
</evidence>
<keyword evidence="2 8" id="KW-0813">Transport</keyword>
<dbReference type="Pfam" id="PF07715">
    <property type="entry name" value="Plug"/>
    <property type="match status" value="1"/>
</dbReference>
<dbReference type="Gene3D" id="2.170.130.10">
    <property type="entry name" value="TonB-dependent receptor, plug domain"/>
    <property type="match status" value="1"/>
</dbReference>
<keyword evidence="10" id="KW-0732">Signal</keyword>
<dbReference type="InterPro" id="IPR039426">
    <property type="entry name" value="TonB-dep_rcpt-like"/>
</dbReference>
<organism evidence="13 14">
    <name type="scientific">Phocaeicola intestinalis</name>
    <dbReference type="NCBI Taxonomy" id="2762212"/>
    <lineage>
        <taxon>Bacteria</taxon>
        <taxon>Pseudomonadati</taxon>
        <taxon>Bacteroidota</taxon>
        <taxon>Bacteroidia</taxon>
        <taxon>Bacteroidales</taxon>
        <taxon>Bacteroidaceae</taxon>
        <taxon>Phocaeicola</taxon>
    </lineage>
</organism>
<dbReference type="SUPFAM" id="SSF49464">
    <property type="entry name" value="Carboxypeptidase regulatory domain-like"/>
    <property type="match status" value="1"/>
</dbReference>
<dbReference type="InterPro" id="IPR023997">
    <property type="entry name" value="TonB-dep_OMP_SusC/RagA_CS"/>
</dbReference>
<keyword evidence="7 8" id="KW-0998">Cell outer membrane</keyword>
<evidence type="ECO:0000256" key="9">
    <source>
        <dbReference type="RuleBase" id="RU003357"/>
    </source>
</evidence>
<evidence type="ECO:0000256" key="2">
    <source>
        <dbReference type="ARBA" id="ARBA00022448"/>
    </source>
</evidence>
<keyword evidence="5 9" id="KW-0798">TonB box</keyword>
<comment type="caution">
    <text evidence="13">The sequence shown here is derived from an EMBL/GenBank/DDBJ whole genome shotgun (WGS) entry which is preliminary data.</text>
</comment>
<dbReference type="InterPro" id="IPR012910">
    <property type="entry name" value="Plug_dom"/>
</dbReference>
<evidence type="ECO:0000313" key="13">
    <source>
        <dbReference type="EMBL" id="MBD8039693.1"/>
    </source>
</evidence>
<accession>A0ABR8Y656</accession>
<dbReference type="Gene3D" id="3.55.50.30">
    <property type="match status" value="1"/>
</dbReference>
<comment type="subcellular location">
    <subcellularLocation>
        <location evidence="1 8">Cell outer membrane</location>
        <topology evidence="1 8">Multi-pass membrane protein</topology>
    </subcellularLocation>
</comment>
<keyword evidence="4 8" id="KW-0812">Transmembrane</keyword>
<dbReference type="EMBL" id="JACSPP010000008">
    <property type="protein sequence ID" value="MBD8039693.1"/>
    <property type="molecule type" value="Genomic_DNA"/>
</dbReference>
<evidence type="ECO:0000256" key="6">
    <source>
        <dbReference type="ARBA" id="ARBA00023136"/>
    </source>
</evidence>
<reference evidence="13 14" key="1">
    <citation type="submission" date="2020-08" db="EMBL/GenBank/DDBJ databases">
        <title>A Genomic Blueprint of the Chicken Gut Microbiome.</title>
        <authorList>
            <person name="Gilroy R."/>
            <person name="Ravi A."/>
            <person name="Getino M."/>
            <person name="Pursley I."/>
            <person name="Horton D.L."/>
            <person name="Alikhan N.-F."/>
            <person name="Baker D."/>
            <person name="Gharbi K."/>
            <person name="Hall N."/>
            <person name="Watson M."/>
            <person name="Adriaenssens E.M."/>
            <person name="Foster-Nyarko E."/>
            <person name="Jarju S."/>
            <person name="Secka A."/>
            <person name="Antonio M."/>
            <person name="Oren A."/>
            <person name="Chaudhuri R."/>
            <person name="La Ragione R.M."/>
            <person name="Hildebrand F."/>
            <person name="Pallen M.J."/>
        </authorList>
    </citation>
    <scope>NUCLEOTIDE SEQUENCE [LARGE SCALE GENOMIC DNA]</scope>
    <source>
        <strain evidence="13 14">Sa1CVN1</strain>
    </source>
</reference>
<evidence type="ECO:0000256" key="5">
    <source>
        <dbReference type="ARBA" id="ARBA00023077"/>
    </source>
</evidence>
<dbReference type="Gene3D" id="2.60.40.1120">
    <property type="entry name" value="Carboxypeptidase-like, regulatory domain"/>
    <property type="match status" value="1"/>
</dbReference>
<dbReference type="InterPro" id="IPR000531">
    <property type="entry name" value="Beta-barrel_TonB"/>
</dbReference>
<sequence>MKRIVNCFCALMLGGALAFPASLLAQALSVRIERGTLDQAFQQIMRNSDIQLVYNTDVAAHIRCRAQVFREKDITEILDALLANTSLTYTEKNGIYTIVSKPKTSQGAQARAAVSGQVLDEGGEPVIGASVLLKGTRKGMITDMDGRFAIPGVSGSKATVVISFLGKKTIEADVEPGSNTVFTLKDDDTMLNEVVVTGYQDIAKEKMTGSVAIVRAEDLQTRYTPNILNNLEGRVAGLSTQDGKITIRGTSSLYAETNPLLVVDGVPIEGRIEDLNPYDIESVNVLKDAAATAIYGARASNGIIVITTKSAKEKGKIDIDFSTNLTIWEKKNMDYADNFYLTPEQQVDIESDYWNYYFFDNDGEVADPLESTYQTIEGGSSAISPIQYAYYRLAQGEITNQELNDYLNGLKKNNFAKEYGDNIYKQQILQQYNLSLRSRSDKFQSNLTLNYKFDNSGQIHSDKSSLNINYKGSYDVASWLTATFNINGIYDKSVGPGEDYNSQHTNPWAVPAYERMYNDDGSANLFYYWYDGNPYWSSKGAEGFHDLGVNIKDEFYNNTLTTRRQHLRYHGDLLFKIIKGLTANAQFIYETDRTQEDWFANEASHAARSIRNAYTQVGADGKVTYMTPENGGMLRSTNTYGRYWTARGQLNYANTFGKHYVAAIAGLEFRQTKSNGSKALILGYDDQLQNSSTHTVDFGTMSTMMYNSYYMPLAGGYPSQQFVFNPYFRDGMGPVIEQFHRYASGYFTLSYTYDDRYNVFGSFRKDYADVYGLNAKYRGRPLWSVGAGWNLHQEEFLKPVDWINFLKLRVSYGVTGNIYQGATSYMTATSTEVNEYTNLPYGSIESPANPNLKWERNTTTNVGVDFSFFNNRLQGSLDFYNKMGTDIFAPRQLDPTTGFTSMYYNTASIRNRGMELALSYNWFVPHRRRAFGWTTNFTMSYNKNVVTDVQNPATSAYQLVETPYMTGYPSSALWSYRFAGISDVPGEKGQTLWYVEDGGTSHTATSRSISILEYSGQTEPKTIMGMENRFTWNGFSLSVLMAYYGGHKMRALAETETFGMPYQALASYFANAWTPENPTNTPGIGRYSSTALGSEPSYSDISVRDADFLKIRNIVFGYEFPASWMRHLGINRLALSFQIDNPHYLWVKNKVGVDPETLGIRQPSSFIFGLNVNL</sequence>
<dbReference type="RefSeq" id="WP_191763153.1">
    <property type="nucleotide sequence ID" value="NZ_JACSPP010000008.1"/>
</dbReference>
<protein>
    <submittedName>
        <fullName evidence="13">TonB-dependent receptor</fullName>
    </submittedName>
</protein>
<evidence type="ECO:0000256" key="7">
    <source>
        <dbReference type="ARBA" id="ARBA00023237"/>
    </source>
</evidence>
<feature type="domain" description="TonB-dependent receptor plug" evidence="12">
    <location>
        <begin position="204"/>
        <end position="303"/>
    </location>
</feature>
<keyword evidence="13" id="KW-0675">Receptor</keyword>
<dbReference type="InterPro" id="IPR036942">
    <property type="entry name" value="Beta-barrel_TonB_sf"/>
</dbReference>
<keyword evidence="3 8" id="KW-1134">Transmembrane beta strand</keyword>
<dbReference type="SUPFAM" id="SSF56935">
    <property type="entry name" value="Porins"/>
    <property type="match status" value="1"/>
</dbReference>
<feature type="signal peptide" evidence="10">
    <location>
        <begin position="1"/>
        <end position="18"/>
    </location>
</feature>
<evidence type="ECO:0000256" key="4">
    <source>
        <dbReference type="ARBA" id="ARBA00022692"/>
    </source>
</evidence>
<gene>
    <name evidence="13" type="ORF">H9625_04400</name>
</gene>
<feature type="domain" description="TonB-dependent receptor-like beta-barrel" evidence="11">
    <location>
        <begin position="520"/>
        <end position="978"/>
    </location>
</feature>
<comment type="similarity">
    <text evidence="8 9">Belongs to the TonB-dependent receptor family.</text>
</comment>
<dbReference type="InterPro" id="IPR008969">
    <property type="entry name" value="CarboxyPept-like_regulatory"/>
</dbReference>
<dbReference type="Proteomes" id="UP000620874">
    <property type="component" value="Unassembled WGS sequence"/>
</dbReference>
<feature type="chain" id="PRO_5045400758" evidence="10">
    <location>
        <begin position="19"/>
        <end position="1174"/>
    </location>
</feature>
<proteinExistence type="inferred from homology"/>
<name>A0ABR8Y656_9BACT</name>
<keyword evidence="14" id="KW-1185">Reference proteome</keyword>
<dbReference type="PROSITE" id="PS52016">
    <property type="entry name" value="TONB_DEPENDENT_REC_3"/>
    <property type="match status" value="1"/>
</dbReference>
<dbReference type="Pfam" id="PF00593">
    <property type="entry name" value="TonB_dep_Rec_b-barrel"/>
    <property type="match status" value="1"/>
</dbReference>
<evidence type="ECO:0000259" key="11">
    <source>
        <dbReference type="Pfam" id="PF00593"/>
    </source>
</evidence>
<keyword evidence="6 8" id="KW-0472">Membrane</keyword>
<dbReference type="InterPro" id="IPR037066">
    <property type="entry name" value="Plug_dom_sf"/>
</dbReference>
<dbReference type="Pfam" id="PF13715">
    <property type="entry name" value="CarbopepD_reg_2"/>
    <property type="match status" value="1"/>
</dbReference>
<evidence type="ECO:0000259" key="12">
    <source>
        <dbReference type="Pfam" id="PF07715"/>
    </source>
</evidence>
<evidence type="ECO:0000256" key="1">
    <source>
        <dbReference type="ARBA" id="ARBA00004571"/>
    </source>
</evidence>
<evidence type="ECO:0000256" key="8">
    <source>
        <dbReference type="PROSITE-ProRule" id="PRU01360"/>
    </source>
</evidence>
<dbReference type="Gene3D" id="2.40.170.20">
    <property type="entry name" value="TonB-dependent receptor, beta-barrel domain"/>
    <property type="match status" value="1"/>
</dbReference>
<dbReference type="NCBIfam" id="TIGR04057">
    <property type="entry name" value="SusC_RagA_signa"/>
    <property type="match status" value="1"/>
</dbReference>
<evidence type="ECO:0000256" key="10">
    <source>
        <dbReference type="SAM" id="SignalP"/>
    </source>
</evidence>
<evidence type="ECO:0000256" key="3">
    <source>
        <dbReference type="ARBA" id="ARBA00022452"/>
    </source>
</evidence>